<dbReference type="AlphaFoldDB" id="A0A0C3AVS3"/>
<reference evidence="2 3" key="1">
    <citation type="submission" date="2014-04" db="EMBL/GenBank/DDBJ databases">
        <authorList>
            <consortium name="DOE Joint Genome Institute"/>
            <person name="Kuo A."/>
            <person name="Zuccaro A."/>
            <person name="Kohler A."/>
            <person name="Nagy L.G."/>
            <person name="Floudas D."/>
            <person name="Copeland A."/>
            <person name="Barry K.W."/>
            <person name="Cichocki N."/>
            <person name="Veneault-Fourrey C."/>
            <person name="LaButti K."/>
            <person name="Lindquist E.A."/>
            <person name="Lipzen A."/>
            <person name="Lundell T."/>
            <person name="Morin E."/>
            <person name="Murat C."/>
            <person name="Sun H."/>
            <person name="Tunlid A."/>
            <person name="Henrissat B."/>
            <person name="Grigoriev I.V."/>
            <person name="Hibbett D.S."/>
            <person name="Martin F."/>
            <person name="Nordberg H.P."/>
            <person name="Cantor M.N."/>
            <person name="Hua S.X."/>
        </authorList>
    </citation>
    <scope>NUCLEOTIDE SEQUENCE [LARGE SCALE GENOMIC DNA]</scope>
    <source>
        <strain evidence="2 3">MAFF 305830</strain>
    </source>
</reference>
<name>A0A0C3AVS3_SERVB</name>
<dbReference type="HOGENOM" id="CLU_728753_0_0_1"/>
<keyword evidence="3" id="KW-1185">Reference proteome</keyword>
<sequence>MTDKIANMRAQATLSLQDRRSQNEDQRLRQHASLMQELRVRQDWAGITRLEQEYKQQESRAKQEEGARGHQEYCQTFLDPARDIIHAGFTELHPLYAELEGILNSDYPDLDVVRALTALEEVSDLMEQGMTDLEALQDDRRNRELESQRLHIIETAGPSNSWGDTSWLENQKKTADIEIKASRTAQKVDRRIAFYTLAQRKLEEAIVGVDHNRDALIAGIQEVLGRFRDVVPLEQEEAQAQAGNLGPSQLPLPSRLAYNQIKDVHAMLVDVDKMCNDMRLFLHNLKYKQVSENRLRDTAQLELSEHQQGRSDSWYFGAGEALRQQAAREDEAATKQFEQEKNERVAGMNGVNELVSAFTKQYIERERAVLRRLANGMTAQGPMDPATASAEGGPAKTAARTLNDIEEMRIVQQQAEILHGRMMVHQSAILGVMTAQAGYSIYNLV</sequence>
<dbReference type="OrthoDB" id="3243937at2759"/>
<evidence type="ECO:0000313" key="2">
    <source>
        <dbReference type="EMBL" id="KIM23396.1"/>
    </source>
</evidence>
<organism evidence="2 3">
    <name type="scientific">Serendipita vermifera MAFF 305830</name>
    <dbReference type="NCBI Taxonomy" id="933852"/>
    <lineage>
        <taxon>Eukaryota</taxon>
        <taxon>Fungi</taxon>
        <taxon>Dikarya</taxon>
        <taxon>Basidiomycota</taxon>
        <taxon>Agaricomycotina</taxon>
        <taxon>Agaricomycetes</taxon>
        <taxon>Sebacinales</taxon>
        <taxon>Serendipitaceae</taxon>
        <taxon>Serendipita</taxon>
    </lineage>
</organism>
<evidence type="ECO:0000256" key="1">
    <source>
        <dbReference type="SAM" id="MobiDB-lite"/>
    </source>
</evidence>
<evidence type="ECO:0000313" key="3">
    <source>
        <dbReference type="Proteomes" id="UP000054097"/>
    </source>
</evidence>
<proteinExistence type="predicted"/>
<dbReference type="Proteomes" id="UP000054097">
    <property type="component" value="Unassembled WGS sequence"/>
</dbReference>
<reference evidence="3" key="2">
    <citation type="submission" date="2015-01" db="EMBL/GenBank/DDBJ databases">
        <title>Evolutionary Origins and Diversification of the Mycorrhizal Mutualists.</title>
        <authorList>
            <consortium name="DOE Joint Genome Institute"/>
            <consortium name="Mycorrhizal Genomics Consortium"/>
            <person name="Kohler A."/>
            <person name="Kuo A."/>
            <person name="Nagy L.G."/>
            <person name="Floudas D."/>
            <person name="Copeland A."/>
            <person name="Barry K.W."/>
            <person name="Cichocki N."/>
            <person name="Veneault-Fourrey C."/>
            <person name="LaButti K."/>
            <person name="Lindquist E.A."/>
            <person name="Lipzen A."/>
            <person name="Lundell T."/>
            <person name="Morin E."/>
            <person name="Murat C."/>
            <person name="Riley R."/>
            <person name="Ohm R."/>
            <person name="Sun H."/>
            <person name="Tunlid A."/>
            <person name="Henrissat B."/>
            <person name="Grigoriev I.V."/>
            <person name="Hibbett D.S."/>
            <person name="Martin F."/>
        </authorList>
    </citation>
    <scope>NUCLEOTIDE SEQUENCE [LARGE SCALE GENOMIC DNA]</scope>
    <source>
        <strain evidence="3">MAFF 305830</strain>
    </source>
</reference>
<dbReference type="EMBL" id="KN824338">
    <property type="protein sequence ID" value="KIM23396.1"/>
    <property type="molecule type" value="Genomic_DNA"/>
</dbReference>
<feature type="compositionally biased region" description="Basic and acidic residues" evidence="1">
    <location>
        <begin position="17"/>
        <end position="26"/>
    </location>
</feature>
<accession>A0A0C3AVS3</accession>
<gene>
    <name evidence="2" type="ORF">M408DRAFT_332390</name>
</gene>
<protein>
    <submittedName>
        <fullName evidence="2">Uncharacterized protein</fullName>
    </submittedName>
</protein>
<feature type="region of interest" description="Disordered" evidence="1">
    <location>
        <begin position="1"/>
        <end position="26"/>
    </location>
</feature>